<evidence type="ECO:0000256" key="3">
    <source>
        <dbReference type="ARBA" id="ARBA00023163"/>
    </source>
</evidence>
<evidence type="ECO:0000256" key="4">
    <source>
        <dbReference type="PROSITE-ProRule" id="PRU00335"/>
    </source>
</evidence>
<dbReference type="PROSITE" id="PS50977">
    <property type="entry name" value="HTH_TETR_2"/>
    <property type="match status" value="1"/>
</dbReference>
<dbReference type="AlphaFoldDB" id="A0A7X5QYH0"/>
<keyword evidence="8" id="KW-1185">Reference proteome</keyword>
<dbReference type="InterPro" id="IPR001647">
    <property type="entry name" value="HTH_TetR"/>
</dbReference>
<protein>
    <submittedName>
        <fullName evidence="7">AcrR family transcriptional regulator</fullName>
    </submittedName>
</protein>
<dbReference type="Pfam" id="PF14246">
    <property type="entry name" value="TetR_C_7"/>
    <property type="match status" value="1"/>
</dbReference>
<reference evidence="7 8" key="1">
    <citation type="submission" date="2020-02" db="EMBL/GenBank/DDBJ databases">
        <title>Sequencing the genomes of 1000 actinobacteria strains.</title>
        <authorList>
            <person name="Klenk H.-P."/>
        </authorList>
    </citation>
    <scope>NUCLEOTIDE SEQUENCE [LARGE SCALE GENOMIC DNA]</scope>
    <source>
        <strain evidence="7 8">DSM 27960</strain>
    </source>
</reference>
<dbReference type="FunFam" id="1.10.10.60:FF:000141">
    <property type="entry name" value="TetR family transcriptional regulator"/>
    <property type="match status" value="1"/>
</dbReference>
<dbReference type="Gene3D" id="1.10.10.60">
    <property type="entry name" value="Homeodomain-like"/>
    <property type="match status" value="1"/>
</dbReference>
<feature type="region of interest" description="Disordered" evidence="5">
    <location>
        <begin position="150"/>
        <end position="175"/>
    </location>
</feature>
<feature type="DNA-binding region" description="H-T-H motif" evidence="4">
    <location>
        <begin position="41"/>
        <end position="60"/>
    </location>
</feature>
<dbReference type="PANTHER" id="PTHR30055:SF146">
    <property type="entry name" value="HTH-TYPE TRANSCRIPTIONAL DUAL REGULATOR CECR"/>
    <property type="match status" value="1"/>
</dbReference>
<dbReference type="Gene3D" id="1.10.357.10">
    <property type="entry name" value="Tetracycline Repressor, domain 2"/>
    <property type="match status" value="1"/>
</dbReference>
<dbReference type="InterPro" id="IPR023772">
    <property type="entry name" value="DNA-bd_HTH_TetR-type_CS"/>
</dbReference>
<sequence>MTDSPAPRRGRPRAAEQGGLRDRMLDAAVKLFRINGFAGTSIEAVARTAGVTKRTLYVYFTDKTGLFMAAVERQHNYVASHSTDHTSLERAATAVVYALHSDDAVGLHRLVLAEAVRFPELAESFYATGPERSIAYLSAIVAGVVHEPATSTGKSAHASPKPPKPMQSGKPTDQDPKIAESLYSLLLGESHRQRMLGLRAAPTQSESRTIANSALTALRLNEAI</sequence>
<dbReference type="PROSITE" id="PS01081">
    <property type="entry name" value="HTH_TETR_1"/>
    <property type="match status" value="1"/>
</dbReference>
<keyword evidence="3" id="KW-0804">Transcription</keyword>
<proteinExistence type="predicted"/>
<evidence type="ECO:0000256" key="5">
    <source>
        <dbReference type="SAM" id="MobiDB-lite"/>
    </source>
</evidence>
<feature type="domain" description="HTH tetR-type" evidence="6">
    <location>
        <begin position="18"/>
        <end position="78"/>
    </location>
</feature>
<keyword evidence="2 4" id="KW-0238">DNA-binding</keyword>
<dbReference type="GO" id="GO:0045892">
    <property type="term" value="P:negative regulation of DNA-templated transcription"/>
    <property type="evidence" value="ECO:0007669"/>
    <property type="project" value="UniProtKB-ARBA"/>
</dbReference>
<evidence type="ECO:0000256" key="2">
    <source>
        <dbReference type="ARBA" id="ARBA00023125"/>
    </source>
</evidence>
<evidence type="ECO:0000256" key="1">
    <source>
        <dbReference type="ARBA" id="ARBA00023015"/>
    </source>
</evidence>
<comment type="caution">
    <text evidence="7">The sequence shown here is derived from an EMBL/GenBank/DDBJ whole genome shotgun (WGS) entry which is preliminary data.</text>
</comment>
<organism evidence="7 8">
    <name type="scientific">Lysinibacter cavernae</name>
    <dbReference type="NCBI Taxonomy" id="1640652"/>
    <lineage>
        <taxon>Bacteria</taxon>
        <taxon>Bacillati</taxon>
        <taxon>Actinomycetota</taxon>
        <taxon>Actinomycetes</taxon>
        <taxon>Micrococcales</taxon>
        <taxon>Microbacteriaceae</taxon>
        <taxon>Lysinibacter</taxon>
    </lineage>
</organism>
<dbReference type="InterPro" id="IPR050109">
    <property type="entry name" value="HTH-type_TetR-like_transc_reg"/>
</dbReference>
<dbReference type="InterPro" id="IPR039536">
    <property type="entry name" value="TetR_C_Proteobacteria"/>
</dbReference>
<dbReference type="InterPro" id="IPR009057">
    <property type="entry name" value="Homeodomain-like_sf"/>
</dbReference>
<evidence type="ECO:0000313" key="8">
    <source>
        <dbReference type="Proteomes" id="UP000541033"/>
    </source>
</evidence>
<dbReference type="Pfam" id="PF00440">
    <property type="entry name" value="TetR_N"/>
    <property type="match status" value="1"/>
</dbReference>
<evidence type="ECO:0000259" key="6">
    <source>
        <dbReference type="PROSITE" id="PS50977"/>
    </source>
</evidence>
<evidence type="ECO:0000313" key="7">
    <source>
        <dbReference type="EMBL" id="NIH52291.1"/>
    </source>
</evidence>
<keyword evidence="1" id="KW-0805">Transcription regulation</keyword>
<dbReference type="GO" id="GO:0000976">
    <property type="term" value="F:transcription cis-regulatory region binding"/>
    <property type="evidence" value="ECO:0007669"/>
    <property type="project" value="TreeGrafter"/>
</dbReference>
<name>A0A7X5QYH0_9MICO</name>
<dbReference type="RefSeq" id="WP_208402394.1">
    <property type="nucleotide sequence ID" value="NZ_JAAMOX010000001.1"/>
</dbReference>
<dbReference type="Proteomes" id="UP000541033">
    <property type="component" value="Unassembled WGS sequence"/>
</dbReference>
<accession>A0A7X5QYH0</accession>
<gene>
    <name evidence="7" type="ORF">FHX76_000159</name>
</gene>
<dbReference type="SUPFAM" id="SSF46689">
    <property type="entry name" value="Homeodomain-like"/>
    <property type="match status" value="1"/>
</dbReference>
<dbReference type="PRINTS" id="PR00455">
    <property type="entry name" value="HTHTETR"/>
</dbReference>
<dbReference type="PANTHER" id="PTHR30055">
    <property type="entry name" value="HTH-TYPE TRANSCRIPTIONAL REGULATOR RUTR"/>
    <property type="match status" value="1"/>
</dbReference>
<dbReference type="GO" id="GO:0003700">
    <property type="term" value="F:DNA-binding transcription factor activity"/>
    <property type="evidence" value="ECO:0007669"/>
    <property type="project" value="TreeGrafter"/>
</dbReference>
<dbReference type="EMBL" id="JAAMOX010000001">
    <property type="protein sequence ID" value="NIH52291.1"/>
    <property type="molecule type" value="Genomic_DNA"/>
</dbReference>